<dbReference type="Gene3D" id="1.10.10.10">
    <property type="entry name" value="Winged helix-like DNA-binding domain superfamily/Winged helix DNA-binding domain"/>
    <property type="match status" value="1"/>
</dbReference>
<dbReference type="InterPro" id="IPR005119">
    <property type="entry name" value="LysR_subst-bd"/>
</dbReference>
<dbReference type="Proteomes" id="UP001576780">
    <property type="component" value="Unassembled WGS sequence"/>
</dbReference>
<proteinExistence type="inferred from homology"/>
<evidence type="ECO:0000256" key="1">
    <source>
        <dbReference type="ARBA" id="ARBA00009437"/>
    </source>
</evidence>
<dbReference type="PANTHER" id="PTHR30346">
    <property type="entry name" value="TRANSCRIPTIONAL DUAL REGULATOR HCAR-RELATED"/>
    <property type="match status" value="1"/>
</dbReference>
<reference evidence="6 7" key="1">
    <citation type="submission" date="2024-09" db="EMBL/GenBank/DDBJ databases">
        <title>Floridaenema gen nov. (Aerosakkonemataceae, Aerosakkonematales ord. nov., Cyanobacteria) from benthic tropical and subtropical fresh waters, with the description of four new species.</title>
        <authorList>
            <person name="Moretto J.A."/>
            <person name="Berthold D.E."/>
            <person name="Lefler F.W."/>
            <person name="Huang I.-S."/>
            <person name="Laughinghouse H. IV."/>
        </authorList>
    </citation>
    <scope>NUCLEOTIDE SEQUENCE [LARGE SCALE GENOMIC DNA]</scope>
    <source>
        <strain evidence="6 7">BLCC-F167</strain>
    </source>
</reference>
<dbReference type="RefSeq" id="WP_413280931.1">
    <property type="nucleotide sequence ID" value="NZ_JBHFNT010000263.1"/>
</dbReference>
<dbReference type="Pfam" id="PF03466">
    <property type="entry name" value="LysR_substrate"/>
    <property type="match status" value="1"/>
</dbReference>
<evidence type="ECO:0000313" key="6">
    <source>
        <dbReference type="EMBL" id="MFB2838628.1"/>
    </source>
</evidence>
<keyword evidence="7" id="KW-1185">Reference proteome</keyword>
<accession>A0ABV4WU39</accession>
<keyword evidence="3" id="KW-0238">DNA-binding</keyword>
<dbReference type="EMBL" id="JBHFNT010000263">
    <property type="protein sequence ID" value="MFB2838628.1"/>
    <property type="molecule type" value="Genomic_DNA"/>
</dbReference>
<keyword evidence="4" id="KW-0804">Transcription</keyword>
<evidence type="ECO:0000256" key="3">
    <source>
        <dbReference type="ARBA" id="ARBA00023125"/>
    </source>
</evidence>
<dbReference type="PRINTS" id="PR00039">
    <property type="entry name" value="HTHLYSR"/>
</dbReference>
<dbReference type="PANTHER" id="PTHR30346:SF0">
    <property type="entry name" value="HCA OPERON TRANSCRIPTIONAL ACTIVATOR HCAR"/>
    <property type="match status" value="1"/>
</dbReference>
<sequence>MELRHLHYFVMVAAELNFSRAAQRLHIAQPPLSQQIRQLETELGFELFHRTKRSVQLTQAGRVFLVQAEKILQQVEQAVEMGRQASRGEVGQLVVGFVSSAAYSILPPILQAFRQAVPNVRLELRELTTNQQLQLLVSGQIDIGLVRPPVEQPEIHSEVIFQEPLILAMPVSHRLAKRAKVSIKSLVNEPFILFRRSLAPGLYDPIISLCQQAGFSPNVVQEAIQMQTIISLVAAQMGIAVVPASLQNLQRSGVIYKPLKEKTPLVALALIWRPDRIPTVERFLQIARTGYDQSFSLALHTP</sequence>
<evidence type="ECO:0000256" key="2">
    <source>
        <dbReference type="ARBA" id="ARBA00023015"/>
    </source>
</evidence>
<dbReference type="InterPro" id="IPR036388">
    <property type="entry name" value="WH-like_DNA-bd_sf"/>
</dbReference>
<dbReference type="SUPFAM" id="SSF53850">
    <property type="entry name" value="Periplasmic binding protein-like II"/>
    <property type="match status" value="1"/>
</dbReference>
<dbReference type="Pfam" id="PF00126">
    <property type="entry name" value="HTH_1"/>
    <property type="match status" value="1"/>
</dbReference>
<evidence type="ECO:0000256" key="4">
    <source>
        <dbReference type="ARBA" id="ARBA00023163"/>
    </source>
</evidence>
<feature type="domain" description="HTH lysR-type" evidence="5">
    <location>
        <begin position="1"/>
        <end position="58"/>
    </location>
</feature>
<dbReference type="CDD" id="cd08414">
    <property type="entry name" value="PBP2_LTTR_aromatics_like"/>
    <property type="match status" value="1"/>
</dbReference>
<dbReference type="PROSITE" id="PS50931">
    <property type="entry name" value="HTH_LYSR"/>
    <property type="match status" value="1"/>
</dbReference>
<comment type="caution">
    <text evidence="6">The sequence shown here is derived from an EMBL/GenBank/DDBJ whole genome shotgun (WGS) entry which is preliminary data.</text>
</comment>
<name>A0ABV4WU39_9CYAN</name>
<dbReference type="InterPro" id="IPR036390">
    <property type="entry name" value="WH_DNA-bd_sf"/>
</dbReference>
<dbReference type="InterPro" id="IPR000847">
    <property type="entry name" value="LysR_HTH_N"/>
</dbReference>
<comment type="similarity">
    <text evidence="1">Belongs to the LysR transcriptional regulatory family.</text>
</comment>
<keyword evidence="2" id="KW-0805">Transcription regulation</keyword>
<gene>
    <name evidence="6" type="ORF">ACE1CA_29410</name>
</gene>
<protein>
    <submittedName>
        <fullName evidence="6">LysR family transcriptional regulator</fullName>
    </submittedName>
</protein>
<organism evidence="6 7">
    <name type="scientific">Floridaenema evergladense BLCC-F167</name>
    <dbReference type="NCBI Taxonomy" id="3153639"/>
    <lineage>
        <taxon>Bacteria</taxon>
        <taxon>Bacillati</taxon>
        <taxon>Cyanobacteriota</taxon>
        <taxon>Cyanophyceae</taxon>
        <taxon>Oscillatoriophycideae</taxon>
        <taxon>Aerosakkonematales</taxon>
        <taxon>Aerosakkonemataceae</taxon>
        <taxon>Floridanema</taxon>
        <taxon>Floridanema evergladense</taxon>
    </lineage>
</organism>
<dbReference type="SUPFAM" id="SSF46785">
    <property type="entry name" value="Winged helix' DNA-binding domain"/>
    <property type="match status" value="1"/>
</dbReference>
<evidence type="ECO:0000313" key="7">
    <source>
        <dbReference type="Proteomes" id="UP001576780"/>
    </source>
</evidence>
<evidence type="ECO:0000259" key="5">
    <source>
        <dbReference type="PROSITE" id="PS50931"/>
    </source>
</evidence>
<dbReference type="Gene3D" id="3.40.190.10">
    <property type="entry name" value="Periplasmic binding protein-like II"/>
    <property type="match status" value="2"/>
</dbReference>